<evidence type="ECO:0000256" key="1">
    <source>
        <dbReference type="ARBA" id="ARBA00004651"/>
    </source>
</evidence>
<dbReference type="GO" id="GO:0008381">
    <property type="term" value="F:mechanosensitive monoatomic ion channel activity"/>
    <property type="evidence" value="ECO:0007669"/>
    <property type="project" value="UniProtKB-UniRule"/>
</dbReference>
<keyword evidence="9 10" id="KW-0407">Ion channel</keyword>
<dbReference type="PROSITE" id="PS01327">
    <property type="entry name" value="MSCL"/>
    <property type="match status" value="1"/>
</dbReference>
<dbReference type="NCBIfam" id="NF001843">
    <property type="entry name" value="PRK00567.1-4"/>
    <property type="match status" value="1"/>
</dbReference>
<keyword evidence="4 10" id="KW-1003">Cell membrane</keyword>
<evidence type="ECO:0000313" key="12">
    <source>
        <dbReference type="Proteomes" id="UP000473278"/>
    </source>
</evidence>
<evidence type="ECO:0000256" key="9">
    <source>
        <dbReference type="ARBA" id="ARBA00023303"/>
    </source>
</evidence>
<dbReference type="GO" id="GO:0005886">
    <property type="term" value="C:plasma membrane"/>
    <property type="evidence" value="ECO:0007669"/>
    <property type="project" value="UniProtKB-SubCell"/>
</dbReference>
<evidence type="ECO:0000256" key="6">
    <source>
        <dbReference type="ARBA" id="ARBA00022989"/>
    </source>
</evidence>
<proteinExistence type="inferred from homology"/>
<dbReference type="InterPro" id="IPR019823">
    <property type="entry name" value="Mechanosensitive_channel_CS"/>
</dbReference>
<comment type="function">
    <text evidence="10">Channel that opens in response to stretch forces in the membrane lipid bilayer. May participate in the regulation of osmotic pressure changes within the cell.</text>
</comment>
<evidence type="ECO:0000313" key="11">
    <source>
        <dbReference type="EMBL" id="NGP75360.1"/>
    </source>
</evidence>
<keyword evidence="5 10" id="KW-0812">Transmembrane</keyword>
<reference evidence="11 12" key="1">
    <citation type="submission" date="2020-02" db="EMBL/GenBank/DDBJ databases">
        <title>Balneolaceae bacterium YR4-1, complete genome.</title>
        <authorList>
            <person name="Li Y."/>
            <person name="Wu S."/>
        </authorList>
    </citation>
    <scope>NUCLEOTIDE SEQUENCE [LARGE SCALE GENOMIC DNA]</scope>
    <source>
        <strain evidence="11 12">YR4-1</strain>
    </source>
</reference>
<comment type="subcellular location">
    <subcellularLocation>
        <location evidence="1 10">Cell membrane</location>
        <topology evidence="1 10">Multi-pass membrane protein</topology>
    </subcellularLocation>
</comment>
<dbReference type="SUPFAM" id="SSF81330">
    <property type="entry name" value="Gated mechanosensitive channel"/>
    <property type="match status" value="1"/>
</dbReference>
<dbReference type="PANTHER" id="PTHR30266:SF2">
    <property type="entry name" value="LARGE-CONDUCTANCE MECHANOSENSITIVE CHANNEL"/>
    <property type="match status" value="1"/>
</dbReference>
<dbReference type="RefSeq" id="WP_165138597.1">
    <property type="nucleotide sequence ID" value="NZ_JAALLT010000001.1"/>
</dbReference>
<accession>A0A6M1SRB8</accession>
<dbReference type="NCBIfam" id="TIGR00220">
    <property type="entry name" value="mscL"/>
    <property type="match status" value="1"/>
</dbReference>
<evidence type="ECO:0000256" key="7">
    <source>
        <dbReference type="ARBA" id="ARBA00023065"/>
    </source>
</evidence>
<feature type="transmembrane region" description="Helical" evidence="10">
    <location>
        <begin position="12"/>
        <end position="35"/>
    </location>
</feature>
<dbReference type="Proteomes" id="UP000473278">
    <property type="component" value="Unassembled WGS sequence"/>
</dbReference>
<comment type="subunit">
    <text evidence="10">Homopentamer.</text>
</comment>
<dbReference type="AlphaFoldDB" id="A0A6M1SRB8"/>
<comment type="caution">
    <text evidence="11">The sequence shown here is derived from an EMBL/GenBank/DDBJ whole genome shotgun (WGS) entry which is preliminary data.</text>
</comment>
<dbReference type="HAMAP" id="MF_00115">
    <property type="entry name" value="MscL"/>
    <property type="match status" value="1"/>
</dbReference>
<feature type="transmembrane region" description="Helical" evidence="10">
    <location>
        <begin position="87"/>
        <end position="105"/>
    </location>
</feature>
<keyword evidence="7 10" id="KW-0406">Ion transport</keyword>
<keyword evidence="3 10" id="KW-0813">Transport</keyword>
<sequence>MLKEFKEFAMKGNVVDMAVGIIIGAAFTTIVQSLVRDVLMPPLGLLLGGVDFADFFIVLKEGAVAAPYATLAAATEAGAVTLNYGTFINTVISFLIVAFAVFILIKNINKMKRPEEKPEPSVPTVKKCTYCFSDIPIEATRCPNCTSELS</sequence>
<dbReference type="InterPro" id="IPR001185">
    <property type="entry name" value="MS_channel"/>
</dbReference>
<dbReference type="PANTHER" id="PTHR30266">
    <property type="entry name" value="MECHANOSENSITIVE CHANNEL MSCL"/>
    <property type="match status" value="1"/>
</dbReference>
<gene>
    <name evidence="10 11" type="primary">mscL</name>
    <name evidence="11" type="ORF">G3570_01855</name>
</gene>
<evidence type="ECO:0000256" key="8">
    <source>
        <dbReference type="ARBA" id="ARBA00023136"/>
    </source>
</evidence>
<dbReference type="InterPro" id="IPR037673">
    <property type="entry name" value="MSC/AndL"/>
</dbReference>
<organism evidence="11 12">
    <name type="scientific">Halalkalibaculum roseum</name>
    <dbReference type="NCBI Taxonomy" id="2709311"/>
    <lineage>
        <taxon>Bacteria</taxon>
        <taxon>Pseudomonadati</taxon>
        <taxon>Balneolota</taxon>
        <taxon>Balneolia</taxon>
        <taxon>Balneolales</taxon>
        <taxon>Balneolaceae</taxon>
        <taxon>Halalkalibaculum</taxon>
    </lineage>
</organism>
<dbReference type="PRINTS" id="PR01264">
    <property type="entry name" value="MECHCHANNEL"/>
</dbReference>
<keyword evidence="6 10" id="KW-1133">Transmembrane helix</keyword>
<dbReference type="EMBL" id="JAALLT010000001">
    <property type="protein sequence ID" value="NGP75360.1"/>
    <property type="molecule type" value="Genomic_DNA"/>
</dbReference>
<dbReference type="InterPro" id="IPR036019">
    <property type="entry name" value="MscL_channel"/>
</dbReference>
<evidence type="ECO:0000256" key="2">
    <source>
        <dbReference type="ARBA" id="ARBA00007254"/>
    </source>
</evidence>
<dbReference type="Gene3D" id="1.10.1200.120">
    <property type="entry name" value="Large-conductance mechanosensitive channel, MscL, domain 1"/>
    <property type="match status" value="1"/>
</dbReference>
<dbReference type="Pfam" id="PF01741">
    <property type="entry name" value="MscL"/>
    <property type="match status" value="1"/>
</dbReference>
<name>A0A6M1SRB8_9BACT</name>
<protein>
    <recommendedName>
        <fullName evidence="10">Large-conductance mechanosensitive channel</fullName>
    </recommendedName>
</protein>
<evidence type="ECO:0000256" key="3">
    <source>
        <dbReference type="ARBA" id="ARBA00022448"/>
    </source>
</evidence>
<keyword evidence="8 10" id="KW-0472">Membrane</keyword>
<comment type="similarity">
    <text evidence="2 10">Belongs to the MscL family.</text>
</comment>
<keyword evidence="12" id="KW-1185">Reference proteome</keyword>
<evidence type="ECO:0000256" key="5">
    <source>
        <dbReference type="ARBA" id="ARBA00022692"/>
    </source>
</evidence>
<evidence type="ECO:0000256" key="4">
    <source>
        <dbReference type="ARBA" id="ARBA00022475"/>
    </source>
</evidence>
<evidence type="ECO:0000256" key="10">
    <source>
        <dbReference type="HAMAP-Rule" id="MF_00115"/>
    </source>
</evidence>